<organism evidence="2 3">
    <name type="scientific">Dendrothele bispora (strain CBS 962.96)</name>
    <dbReference type="NCBI Taxonomy" id="1314807"/>
    <lineage>
        <taxon>Eukaryota</taxon>
        <taxon>Fungi</taxon>
        <taxon>Dikarya</taxon>
        <taxon>Basidiomycota</taxon>
        <taxon>Agaricomycotina</taxon>
        <taxon>Agaricomycetes</taxon>
        <taxon>Agaricomycetidae</taxon>
        <taxon>Agaricales</taxon>
        <taxon>Agaricales incertae sedis</taxon>
        <taxon>Dendrothele</taxon>
    </lineage>
</organism>
<name>A0A4S8MV30_DENBC</name>
<protein>
    <submittedName>
        <fullName evidence="2">Uncharacterized protein</fullName>
    </submittedName>
</protein>
<gene>
    <name evidence="2" type="ORF">K435DRAFT_883916</name>
</gene>
<feature type="compositionally biased region" description="Low complexity" evidence="1">
    <location>
        <begin position="91"/>
        <end position="100"/>
    </location>
</feature>
<dbReference type="AlphaFoldDB" id="A0A4S8MV30"/>
<evidence type="ECO:0000313" key="3">
    <source>
        <dbReference type="Proteomes" id="UP000297245"/>
    </source>
</evidence>
<dbReference type="EMBL" id="ML179044">
    <property type="protein sequence ID" value="THV06274.1"/>
    <property type="molecule type" value="Genomic_DNA"/>
</dbReference>
<evidence type="ECO:0000313" key="2">
    <source>
        <dbReference type="EMBL" id="THV06274.1"/>
    </source>
</evidence>
<proteinExistence type="predicted"/>
<evidence type="ECO:0000256" key="1">
    <source>
        <dbReference type="SAM" id="MobiDB-lite"/>
    </source>
</evidence>
<feature type="compositionally biased region" description="Basic residues" evidence="1">
    <location>
        <begin position="101"/>
        <end position="113"/>
    </location>
</feature>
<sequence length="537" mass="59389">MDYYNQYNGFLEYPPGFTGYSEDFYSDLQSLDTSANDLSRYDEQGFHLLRAPTVDPDLPDNPFSDFSPATNGASIFDESEPAVSAVPIPDSSAAATPTPAAKKRRGRPPKPKKAVVEAEPGTPPSTPASPIHLPEPVENFSAVIHVLKSDTITRNRGKNKVVKHDPEVRGPVHAPIDVSFEKLLDMIRVEMGLEDARQLCLDSLGWYFEGKKANKLPLRNEAGMTTLRMRLGARKVGSEKFIVLEMSPPLSIVQKNLTASTAGTSSVLVLSQTAVDEDQLSDDNKGPMAKKAQIDDALEEIYTKILTRYPKDNCKDHPNVHCFYHALTKQHFDVGYRPAALMWAAKIRLEADREVKTVDITRIPLGLGFFTPKHALKIPKKKPESESESIAESPSIMGTTNMSAASPAVDSTIALHLSQLSANQAQLQMMLLSGQGGFSPFTPRTPVPAAYTSAPDTTRSSSPPLPENSLSLVEFCQQHKFNDDVLKRLQKMEFEPGDNLASITRDQWLEVGLTELSWKRVMKANRSYRKMLRAEHV</sequence>
<accession>A0A4S8MV30</accession>
<dbReference type="Proteomes" id="UP000297245">
    <property type="component" value="Unassembled WGS sequence"/>
</dbReference>
<keyword evidence="3" id="KW-1185">Reference proteome</keyword>
<dbReference type="OrthoDB" id="3238775at2759"/>
<feature type="region of interest" description="Disordered" evidence="1">
    <location>
        <begin position="53"/>
        <end position="74"/>
    </location>
</feature>
<feature type="region of interest" description="Disordered" evidence="1">
    <location>
        <begin position="86"/>
        <end position="131"/>
    </location>
</feature>
<reference evidence="2 3" key="1">
    <citation type="journal article" date="2019" name="Nat. Ecol. Evol.">
        <title>Megaphylogeny resolves global patterns of mushroom evolution.</title>
        <authorList>
            <person name="Varga T."/>
            <person name="Krizsan K."/>
            <person name="Foldi C."/>
            <person name="Dima B."/>
            <person name="Sanchez-Garcia M."/>
            <person name="Sanchez-Ramirez S."/>
            <person name="Szollosi G.J."/>
            <person name="Szarkandi J.G."/>
            <person name="Papp V."/>
            <person name="Albert L."/>
            <person name="Andreopoulos W."/>
            <person name="Angelini C."/>
            <person name="Antonin V."/>
            <person name="Barry K.W."/>
            <person name="Bougher N.L."/>
            <person name="Buchanan P."/>
            <person name="Buyck B."/>
            <person name="Bense V."/>
            <person name="Catcheside P."/>
            <person name="Chovatia M."/>
            <person name="Cooper J."/>
            <person name="Damon W."/>
            <person name="Desjardin D."/>
            <person name="Finy P."/>
            <person name="Geml J."/>
            <person name="Haridas S."/>
            <person name="Hughes K."/>
            <person name="Justo A."/>
            <person name="Karasinski D."/>
            <person name="Kautmanova I."/>
            <person name="Kiss B."/>
            <person name="Kocsube S."/>
            <person name="Kotiranta H."/>
            <person name="LaButti K.M."/>
            <person name="Lechner B.E."/>
            <person name="Liimatainen K."/>
            <person name="Lipzen A."/>
            <person name="Lukacs Z."/>
            <person name="Mihaltcheva S."/>
            <person name="Morgado L.N."/>
            <person name="Niskanen T."/>
            <person name="Noordeloos M.E."/>
            <person name="Ohm R.A."/>
            <person name="Ortiz-Santana B."/>
            <person name="Ovrebo C."/>
            <person name="Racz N."/>
            <person name="Riley R."/>
            <person name="Savchenko A."/>
            <person name="Shiryaev A."/>
            <person name="Soop K."/>
            <person name="Spirin V."/>
            <person name="Szebenyi C."/>
            <person name="Tomsovsky M."/>
            <person name="Tulloss R.E."/>
            <person name="Uehling J."/>
            <person name="Grigoriev I.V."/>
            <person name="Vagvolgyi C."/>
            <person name="Papp T."/>
            <person name="Martin F.M."/>
            <person name="Miettinen O."/>
            <person name="Hibbett D.S."/>
            <person name="Nagy L.G."/>
        </authorList>
    </citation>
    <scope>NUCLEOTIDE SEQUENCE [LARGE SCALE GENOMIC DNA]</scope>
    <source>
        <strain evidence="2 3">CBS 962.96</strain>
    </source>
</reference>